<dbReference type="SUPFAM" id="SSF54648">
    <property type="entry name" value="DLC"/>
    <property type="match status" value="1"/>
</dbReference>
<evidence type="ECO:0000256" key="7">
    <source>
        <dbReference type="ARBA" id="ARBA00022490"/>
    </source>
</evidence>
<dbReference type="GO" id="GO:0030286">
    <property type="term" value="C:dynein complex"/>
    <property type="evidence" value="ECO:0007669"/>
    <property type="project" value="UniProtKB-KW"/>
</dbReference>
<comment type="caution">
    <text evidence="19">The sequence shown here is derived from an EMBL/GenBank/DDBJ whole genome shotgun (WGS) entry which is preliminary data.</text>
</comment>
<name>A0AAD5KBV6_9FUNG</name>
<keyword evidence="10" id="KW-0509">mRNA transport</keyword>
<feature type="transmembrane region" description="Helical" evidence="18">
    <location>
        <begin position="104"/>
        <end position="124"/>
    </location>
</feature>
<dbReference type="GO" id="GO:0005783">
    <property type="term" value="C:endoplasmic reticulum"/>
    <property type="evidence" value="ECO:0007669"/>
    <property type="project" value="TreeGrafter"/>
</dbReference>
<gene>
    <name evidence="19" type="ORF">BDA99DRAFT_429436</name>
</gene>
<evidence type="ECO:0000256" key="9">
    <source>
        <dbReference type="ARBA" id="ARBA00022701"/>
    </source>
</evidence>
<evidence type="ECO:0000256" key="5">
    <source>
        <dbReference type="ARBA" id="ARBA00015062"/>
    </source>
</evidence>
<dbReference type="GO" id="GO:0051028">
    <property type="term" value="P:mRNA transport"/>
    <property type="evidence" value="ECO:0007669"/>
    <property type="project" value="UniProtKB-KW"/>
</dbReference>
<feature type="transmembrane region" description="Helical" evidence="18">
    <location>
        <begin position="164"/>
        <end position="185"/>
    </location>
</feature>
<dbReference type="CDD" id="cd21452">
    <property type="entry name" value="DLC-like_DYNLL1_DYNLL2"/>
    <property type="match status" value="1"/>
</dbReference>
<keyword evidence="6" id="KW-0813">Transport</keyword>
<keyword evidence="8 18" id="KW-0812">Transmembrane</keyword>
<feature type="transmembrane region" description="Helical" evidence="18">
    <location>
        <begin position="460"/>
        <end position="483"/>
    </location>
</feature>
<protein>
    <recommendedName>
        <fullName evidence="5">Dynein light chain 1, cytoplasmic</fullName>
    </recommendedName>
</protein>
<dbReference type="SMART" id="SM01375">
    <property type="entry name" value="Dynein_light"/>
    <property type="match status" value="1"/>
</dbReference>
<evidence type="ECO:0000256" key="1">
    <source>
        <dbReference type="ARBA" id="ARBA00004123"/>
    </source>
</evidence>
<keyword evidence="11" id="KW-0653">Protein transport</keyword>
<evidence type="ECO:0000256" key="2">
    <source>
        <dbReference type="ARBA" id="ARBA00004141"/>
    </source>
</evidence>
<dbReference type="EMBL" id="JAIXMP010000001">
    <property type="protein sequence ID" value="KAI9278438.1"/>
    <property type="molecule type" value="Genomic_DNA"/>
</dbReference>
<keyword evidence="20" id="KW-1185">Reference proteome</keyword>
<dbReference type="GO" id="GO:0016020">
    <property type="term" value="C:membrane"/>
    <property type="evidence" value="ECO:0007669"/>
    <property type="project" value="UniProtKB-SubCell"/>
</dbReference>
<evidence type="ECO:0000313" key="19">
    <source>
        <dbReference type="EMBL" id="KAI9278438.1"/>
    </source>
</evidence>
<dbReference type="GO" id="GO:0007017">
    <property type="term" value="P:microtubule-based process"/>
    <property type="evidence" value="ECO:0007669"/>
    <property type="project" value="InterPro"/>
</dbReference>
<dbReference type="PANTHER" id="PTHR31794">
    <property type="entry name" value="AUXIN EFFLUX TRANSPORTER FAMILY PROTEIN (EUROFUNG)"/>
    <property type="match status" value="1"/>
</dbReference>
<evidence type="ECO:0000256" key="14">
    <source>
        <dbReference type="ARBA" id="ARBA00023136"/>
    </source>
</evidence>
<dbReference type="AlphaFoldDB" id="A0AAD5KBV6"/>
<keyword evidence="13" id="KW-0243">Dynein</keyword>
<accession>A0AAD5KBV6</accession>
<evidence type="ECO:0000256" key="6">
    <source>
        <dbReference type="ARBA" id="ARBA00022448"/>
    </source>
</evidence>
<feature type="transmembrane region" description="Helical" evidence="18">
    <location>
        <begin position="318"/>
        <end position="337"/>
    </location>
</feature>
<dbReference type="GO" id="GO:0005874">
    <property type="term" value="C:microtubule"/>
    <property type="evidence" value="ECO:0007669"/>
    <property type="project" value="UniProtKB-KW"/>
</dbReference>
<dbReference type="Pfam" id="PF03547">
    <property type="entry name" value="Mem_trans"/>
    <property type="match status" value="1"/>
</dbReference>
<evidence type="ECO:0000256" key="13">
    <source>
        <dbReference type="ARBA" id="ARBA00023017"/>
    </source>
</evidence>
<feature type="transmembrane region" description="Helical" evidence="18">
    <location>
        <begin position="357"/>
        <end position="374"/>
    </location>
</feature>
<dbReference type="InterPro" id="IPR019763">
    <property type="entry name" value="Dynein_light_1/2_CS"/>
</dbReference>
<evidence type="ECO:0000256" key="3">
    <source>
        <dbReference type="ARBA" id="ARBA00004245"/>
    </source>
</evidence>
<evidence type="ECO:0000256" key="8">
    <source>
        <dbReference type="ARBA" id="ARBA00022692"/>
    </source>
</evidence>
<keyword evidence="15" id="KW-0505">Motor protein</keyword>
<dbReference type="PROSITE" id="PS01239">
    <property type="entry name" value="DYNEIN_LIGHT_1"/>
    <property type="match status" value="1"/>
</dbReference>
<evidence type="ECO:0000256" key="15">
    <source>
        <dbReference type="ARBA" id="ARBA00023175"/>
    </source>
</evidence>
<dbReference type="GO" id="GO:0015031">
    <property type="term" value="P:protein transport"/>
    <property type="evidence" value="ECO:0007669"/>
    <property type="project" value="UniProtKB-KW"/>
</dbReference>
<dbReference type="GO" id="GO:0005634">
    <property type="term" value="C:nucleus"/>
    <property type="evidence" value="ECO:0007669"/>
    <property type="project" value="UniProtKB-SubCell"/>
</dbReference>
<reference evidence="19" key="2">
    <citation type="submission" date="2023-02" db="EMBL/GenBank/DDBJ databases">
        <authorList>
            <consortium name="DOE Joint Genome Institute"/>
            <person name="Mondo S.J."/>
            <person name="Chang Y."/>
            <person name="Wang Y."/>
            <person name="Ahrendt S."/>
            <person name="Andreopoulos W."/>
            <person name="Barry K."/>
            <person name="Beard J."/>
            <person name="Benny G.L."/>
            <person name="Blankenship S."/>
            <person name="Bonito G."/>
            <person name="Cuomo C."/>
            <person name="Desiro A."/>
            <person name="Gervers K.A."/>
            <person name="Hundley H."/>
            <person name="Kuo A."/>
            <person name="LaButti K."/>
            <person name="Lang B.F."/>
            <person name="Lipzen A."/>
            <person name="O'Donnell K."/>
            <person name="Pangilinan J."/>
            <person name="Reynolds N."/>
            <person name="Sandor L."/>
            <person name="Smith M.W."/>
            <person name="Tsang A."/>
            <person name="Grigoriev I.V."/>
            <person name="Stajich J.E."/>
            <person name="Spatafora J.W."/>
        </authorList>
    </citation>
    <scope>NUCLEOTIDE SEQUENCE</scope>
    <source>
        <strain evidence="19">RSA 2281</strain>
    </source>
</reference>
<organism evidence="19 20">
    <name type="scientific">Phascolomyces articulosus</name>
    <dbReference type="NCBI Taxonomy" id="60185"/>
    <lineage>
        <taxon>Eukaryota</taxon>
        <taxon>Fungi</taxon>
        <taxon>Fungi incertae sedis</taxon>
        <taxon>Mucoromycota</taxon>
        <taxon>Mucoromycotina</taxon>
        <taxon>Mucoromycetes</taxon>
        <taxon>Mucorales</taxon>
        <taxon>Lichtheimiaceae</taxon>
        <taxon>Phascolomyces</taxon>
    </lineage>
</organism>
<evidence type="ECO:0000256" key="12">
    <source>
        <dbReference type="ARBA" id="ARBA00022989"/>
    </source>
</evidence>
<keyword evidence="14 18" id="KW-0472">Membrane</keyword>
<evidence type="ECO:0000256" key="11">
    <source>
        <dbReference type="ARBA" id="ARBA00022927"/>
    </source>
</evidence>
<evidence type="ECO:0000256" key="10">
    <source>
        <dbReference type="ARBA" id="ARBA00022816"/>
    </source>
</evidence>
<feature type="transmembrane region" description="Helical" evidence="18">
    <location>
        <begin position="425"/>
        <end position="448"/>
    </location>
</feature>
<dbReference type="PANTHER" id="PTHR31794:SF2">
    <property type="entry name" value="AUXIN EFFLUX TRANSPORTER FAMILY PROTEIN (EUROFUNG)"/>
    <property type="match status" value="1"/>
</dbReference>
<keyword evidence="12 18" id="KW-1133">Transmembrane helix</keyword>
<dbReference type="InterPro" id="IPR001372">
    <property type="entry name" value="Dynein_light_chain_typ-1/2"/>
</dbReference>
<sequence length="487" mass="54443">MSDTKAVIKSADMSEEMQQEAIECSTQALEKFNIEKDIASHIKREFDKKYGVTWHCVVGRNFGSYVTHESVCAVLQVMIIVFFGFCLTKLGYFSNDKQKWLSKLNMVFFTPCLLFSNIASTISLEKLLAFWPIPVFYIVFAGFSYTLSQLTSRLVGLNRPYRRFVTACVMFSNTNSLPIAIISSLAVSEAGKILFWDADDTKDSVAARGISYTLFFAIFGNLLRWSYGYSLLRKDETDEDEISESDSDTLDGDRLVVPTSTYDETTNLLSTFPTLPTINSPNNNDDPTATKSSFLKMSHDHVLVRIAKRIHRFMSPPLYAAFLGLFVGLTPLKHLMYDHDSFLYPCFTKAIQVCGHAAVPIILTCLGAQLTMIAQSQQPAQPAMKAPVFTAILVRMIFMPFVAIPIAIAFVVYGSSWSLLATDPVFITMMIVLGCTPTAINLVQITQVNGLFEEEMLRMLFWSYGVVCVPVCTILVFVALSIVDKLV</sequence>
<feature type="transmembrane region" description="Helical" evidence="18">
    <location>
        <begin position="386"/>
        <end position="413"/>
    </location>
</feature>
<keyword evidence="17" id="KW-0539">Nucleus</keyword>
<dbReference type="Proteomes" id="UP001209540">
    <property type="component" value="Unassembled WGS sequence"/>
</dbReference>
<comment type="similarity">
    <text evidence="4">Belongs to the dynein light chain family.</text>
</comment>
<comment type="subcellular location">
    <subcellularLocation>
        <location evidence="3">Cytoplasm</location>
        <location evidence="3">Cytoskeleton</location>
    </subcellularLocation>
    <subcellularLocation>
        <location evidence="2">Membrane</location>
        <topology evidence="2">Multi-pass membrane protein</topology>
    </subcellularLocation>
    <subcellularLocation>
        <location evidence="1">Nucleus</location>
    </subcellularLocation>
</comment>
<evidence type="ECO:0000256" key="17">
    <source>
        <dbReference type="ARBA" id="ARBA00023242"/>
    </source>
</evidence>
<dbReference type="FunFam" id="3.30.740.10:FF:000005">
    <property type="entry name" value="Dynein light chain"/>
    <property type="match status" value="1"/>
</dbReference>
<evidence type="ECO:0000256" key="18">
    <source>
        <dbReference type="SAM" id="Phobius"/>
    </source>
</evidence>
<reference evidence="19" key="1">
    <citation type="journal article" date="2022" name="IScience">
        <title>Evolution of zygomycete secretomes and the origins of terrestrial fungal ecologies.</title>
        <authorList>
            <person name="Chang Y."/>
            <person name="Wang Y."/>
            <person name="Mondo S."/>
            <person name="Ahrendt S."/>
            <person name="Andreopoulos W."/>
            <person name="Barry K."/>
            <person name="Beard J."/>
            <person name="Benny G.L."/>
            <person name="Blankenship S."/>
            <person name="Bonito G."/>
            <person name="Cuomo C."/>
            <person name="Desiro A."/>
            <person name="Gervers K.A."/>
            <person name="Hundley H."/>
            <person name="Kuo A."/>
            <person name="LaButti K."/>
            <person name="Lang B.F."/>
            <person name="Lipzen A."/>
            <person name="O'Donnell K."/>
            <person name="Pangilinan J."/>
            <person name="Reynolds N."/>
            <person name="Sandor L."/>
            <person name="Smith M.E."/>
            <person name="Tsang A."/>
            <person name="Grigoriev I.V."/>
            <person name="Stajich J.E."/>
            <person name="Spatafora J.W."/>
        </authorList>
    </citation>
    <scope>NUCLEOTIDE SEQUENCE</scope>
    <source>
        <strain evidence="19">RSA 2281</strain>
    </source>
</reference>
<keyword evidence="16" id="KW-0206">Cytoskeleton</keyword>
<dbReference type="GO" id="GO:0055085">
    <property type="term" value="P:transmembrane transport"/>
    <property type="evidence" value="ECO:0007669"/>
    <property type="project" value="InterPro"/>
</dbReference>
<evidence type="ECO:0000256" key="4">
    <source>
        <dbReference type="ARBA" id="ARBA00010156"/>
    </source>
</evidence>
<dbReference type="Gene3D" id="3.30.740.10">
    <property type="entry name" value="Protein Inhibitor Of Neuronal Nitric Oxide Synthase"/>
    <property type="match status" value="1"/>
</dbReference>
<dbReference type="InterPro" id="IPR037177">
    <property type="entry name" value="DLC_sf"/>
</dbReference>
<feature type="transmembrane region" description="Helical" evidence="18">
    <location>
        <begin position="205"/>
        <end position="223"/>
    </location>
</feature>
<feature type="transmembrane region" description="Helical" evidence="18">
    <location>
        <begin position="130"/>
        <end position="152"/>
    </location>
</feature>
<dbReference type="InterPro" id="IPR004776">
    <property type="entry name" value="Mem_transp_PIN-like"/>
</dbReference>
<evidence type="ECO:0000313" key="20">
    <source>
        <dbReference type="Proteomes" id="UP001209540"/>
    </source>
</evidence>
<evidence type="ECO:0000256" key="16">
    <source>
        <dbReference type="ARBA" id="ARBA00023212"/>
    </source>
</evidence>
<feature type="transmembrane region" description="Helical" evidence="18">
    <location>
        <begin position="73"/>
        <end position="92"/>
    </location>
</feature>
<keyword evidence="7" id="KW-0963">Cytoplasm</keyword>
<keyword evidence="9" id="KW-0493">Microtubule</keyword>
<proteinExistence type="inferred from homology"/>